<reference evidence="2 3" key="2">
    <citation type="submission" date="2019-09" db="EMBL/GenBank/DDBJ databases">
        <authorList>
            <person name="Jin C."/>
        </authorList>
    </citation>
    <scope>NUCLEOTIDE SEQUENCE [LARGE SCALE GENOMIC DNA]</scope>
    <source>
        <strain evidence="2 3">AN110305</strain>
    </source>
</reference>
<feature type="transmembrane region" description="Helical" evidence="1">
    <location>
        <begin position="61"/>
        <end position="81"/>
    </location>
</feature>
<keyword evidence="1" id="KW-0812">Transmembrane</keyword>
<evidence type="ECO:0000256" key="1">
    <source>
        <dbReference type="SAM" id="Phobius"/>
    </source>
</evidence>
<evidence type="ECO:0000313" key="3">
    <source>
        <dbReference type="Proteomes" id="UP000323454"/>
    </source>
</evidence>
<dbReference type="Proteomes" id="UP000323454">
    <property type="component" value="Unassembled WGS sequence"/>
</dbReference>
<accession>A0A5B2WP42</accession>
<proteinExistence type="predicted"/>
<sequence>MTTATTTITTTAATTVAPAAPAVPSVHRRALLTWVAVYSMITLVQSLVGPVVSGLPLPLRTLVFTVIVVPVVVYLVVPNLLRLNARLSRKR</sequence>
<reference evidence="2 3" key="1">
    <citation type="submission" date="2019-09" db="EMBL/GenBank/DDBJ databases">
        <title>Goodfellowia gen. nov., a new genus of the Pseudonocardineae related to Actinoalloteichus, containing Goodfellowia coeruleoviolacea gen. nov., comb. nov. gen. nov., comb. nov.</title>
        <authorList>
            <person name="Labeda D."/>
        </authorList>
    </citation>
    <scope>NUCLEOTIDE SEQUENCE [LARGE SCALE GENOMIC DNA]</scope>
    <source>
        <strain evidence="2 3">AN110305</strain>
    </source>
</reference>
<keyword evidence="1" id="KW-0472">Membrane</keyword>
<dbReference type="OrthoDB" id="4571002at2"/>
<name>A0A5B2WP42_9PSEU</name>
<evidence type="ECO:0000313" key="2">
    <source>
        <dbReference type="EMBL" id="KAA2252590.1"/>
    </source>
</evidence>
<dbReference type="EMBL" id="VUOB01000074">
    <property type="protein sequence ID" value="KAA2252590.1"/>
    <property type="molecule type" value="Genomic_DNA"/>
</dbReference>
<organism evidence="2 3">
    <name type="scientific">Solihabitans fulvus</name>
    <dbReference type="NCBI Taxonomy" id="1892852"/>
    <lineage>
        <taxon>Bacteria</taxon>
        <taxon>Bacillati</taxon>
        <taxon>Actinomycetota</taxon>
        <taxon>Actinomycetes</taxon>
        <taxon>Pseudonocardiales</taxon>
        <taxon>Pseudonocardiaceae</taxon>
        <taxon>Solihabitans</taxon>
    </lineage>
</organism>
<dbReference type="AlphaFoldDB" id="A0A5B2WP42"/>
<gene>
    <name evidence="2" type="ORF">F0L68_35365</name>
</gene>
<keyword evidence="3" id="KW-1185">Reference proteome</keyword>
<keyword evidence="1" id="KW-1133">Transmembrane helix</keyword>
<dbReference type="RefSeq" id="WP_149854247.1">
    <property type="nucleotide sequence ID" value="NZ_VUOB01000074.1"/>
</dbReference>
<comment type="caution">
    <text evidence="2">The sequence shown here is derived from an EMBL/GenBank/DDBJ whole genome shotgun (WGS) entry which is preliminary data.</text>
</comment>
<protein>
    <submittedName>
        <fullName evidence="2">Uncharacterized protein</fullName>
    </submittedName>
</protein>
<feature type="transmembrane region" description="Helical" evidence="1">
    <location>
        <begin position="31"/>
        <end position="55"/>
    </location>
</feature>